<dbReference type="OrthoDB" id="5959877at2759"/>
<dbReference type="PANTHER" id="PTHR33361:SF2">
    <property type="entry name" value="DUF885 DOMAIN-CONTAINING PROTEIN"/>
    <property type="match status" value="1"/>
</dbReference>
<protein>
    <recommendedName>
        <fullName evidence="3">DUF885 domain-containing protein</fullName>
    </recommendedName>
</protein>
<dbReference type="AlphaFoldDB" id="A0A4Y2MG36"/>
<evidence type="ECO:0000313" key="2">
    <source>
        <dbReference type="Proteomes" id="UP000499080"/>
    </source>
</evidence>
<dbReference type="Proteomes" id="UP000499080">
    <property type="component" value="Unassembled WGS sequence"/>
</dbReference>
<sequence>MLNKCSSFTRDKTENITAAIKNSKMDCNDKGIQLLDDFWKWRLSNNPEFATFSGIHEFDDKLESYTLEAILERKVACRKFLNDCQQILNETNLKKEVSENLDFLVSELKCFLRGADAKGYFFPLNYMEGPHLEFERLIASMNCDTLKDFNKILARYKELPVQISQMIETMREGIKQKLTYHKISVAAIPEQIDALDQLDVLEKNPEECIFYKPFLSLPDTVTDEKKKALLLEAVESITHNVIPAFKMLKEFLEKEYFKRCRPNIGICTLPNGMEIYQMCLDFHLSYFLTPEEVHEIGKKEVERILKEMEKVIESLELKMSVQEFAEKMREDDDFYFSDAEELIEAYKGLVFNKIQPLLGQLVNKVPDSKLEIRPSSASMSGGPAAYYLAGTFDGKRPGVFYVNAGDVKAVPKYDMVSLALHEALPGHHLQASYLMGCENLAEFRKYIEDRKYSESPSRFPLHTAYLEGWGLYSEYLGNELGLYDDPYIKFGYLSHEMLRALRLVADTGLHAFGWSVEKTVNYMLDHCAISRKHIENEVNRYITWPGQACAYKIGEIKIKSLRAVAEKVLGPRFNIQEFHDVVLQHCGPLDLLEKKVQEYIKLKA</sequence>
<proteinExistence type="predicted"/>
<evidence type="ECO:0008006" key="3">
    <source>
        <dbReference type="Google" id="ProtNLM"/>
    </source>
</evidence>
<name>A0A4Y2MG36_ARAVE</name>
<evidence type="ECO:0000313" key="1">
    <source>
        <dbReference type="EMBL" id="GBN26105.1"/>
    </source>
</evidence>
<gene>
    <name evidence="1" type="ORF">AVEN_169630_1</name>
</gene>
<organism evidence="1 2">
    <name type="scientific">Araneus ventricosus</name>
    <name type="common">Orbweaver spider</name>
    <name type="synonym">Epeira ventricosa</name>
    <dbReference type="NCBI Taxonomy" id="182803"/>
    <lineage>
        <taxon>Eukaryota</taxon>
        <taxon>Metazoa</taxon>
        <taxon>Ecdysozoa</taxon>
        <taxon>Arthropoda</taxon>
        <taxon>Chelicerata</taxon>
        <taxon>Arachnida</taxon>
        <taxon>Araneae</taxon>
        <taxon>Araneomorphae</taxon>
        <taxon>Entelegynae</taxon>
        <taxon>Araneoidea</taxon>
        <taxon>Araneidae</taxon>
        <taxon>Araneus</taxon>
    </lineage>
</organism>
<dbReference type="EMBL" id="BGPR01007338">
    <property type="protein sequence ID" value="GBN26105.1"/>
    <property type="molecule type" value="Genomic_DNA"/>
</dbReference>
<dbReference type="PANTHER" id="PTHR33361">
    <property type="entry name" value="GLR0591 PROTEIN"/>
    <property type="match status" value="1"/>
</dbReference>
<accession>A0A4Y2MG36</accession>
<reference evidence="1 2" key="1">
    <citation type="journal article" date="2019" name="Sci. Rep.">
        <title>Orb-weaving spider Araneus ventricosus genome elucidates the spidroin gene catalogue.</title>
        <authorList>
            <person name="Kono N."/>
            <person name="Nakamura H."/>
            <person name="Ohtoshi R."/>
            <person name="Moran D.A.P."/>
            <person name="Shinohara A."/>
            <person name="Yoshida Y."/>
            <person name="Fujiwara M."/>
            <person name="Mori M."/>
            <person name="Tomita M."/>
            <person name="Arakawa K."/>
        </authorList>
    </citation>
    <scope>NUCLEOTIDE SEQUENCE [LARGE SCALE GENOMIC DNA]</scope>
</reference>
<dbReference type="Pfam" id="PF05960">
    <property type="entry name" value="DUF885"/>
    <property type="match status" value="1"/>
</dbReference>
<keyword evidence="2" id="KW-1185">Reference proteome</keyword>
<comment type="caution">
    <text evidence="1">The sequence shown here is derived from an EMBL/GenBank/DDBJ whole genome shotgun (WGS) entry which is preliminary data.</text>
</comment>
<dbReference type="InterPro" id="IPR010281">
    <property type="entry name" value="DUF885"/>
</dbReference>